<dbReference type="Proteomes" id="UP000289340">
    <property type="component" value="Chromosome 8"/>
</dbReference>
<protein>
    <submittedName>
        <fullName evidence="2">Uncharacterized protein</fullName>
    </submittedName>
</protein>
<name>A0A445JIU7_GLYSO</name>
<evidence type="ECO:0000256" key="1">
    <source>
        <dbReference type="SAM" id="SignalP"/>
    </source>
</evidence>
<accession>A0A445JIU7</accession>
<sequence>MRCLVALLVASLFVDKDDFEFSSIPRHNLYPDASYLNRVCSHKYSPLTPRTRAHVVRVVLIGGGGNIVVASLEVIELHLEEERQWLRLRL</sequence>
<reference evidence="2 3" key="1">
    <citation type="submission" date="2018-09" db="EMBL/GenBank/DDBJ databases">
        <title>A high-quality reference genome of wild soybean provides a powerful tool to mine soybean genomes.</title>
        <authorList>
            <person name="Xie M."/>
            <person name="Chung C.Y.L."/>
            <person name="Li M.-W."/>
            <person name="Wong F.-L."/>
            <person name="Chan T.-F."/>
            <person name="Lam H.-M."/>
        </authorList>
    </citation>
    <scope>NUCLEOTIDE SEQUENCE [LARGE SCALE GENOMIC DNA]</scope>
    <source>
        <strain evidence="3">cv. W05</strain>
        <tissue evidence="2">Hypocotyl of etiolated seedlings</tissue>
    </source>
</reference>
<proteinExistence type="predicted"/>
<comment type="caution">
    <text evidence="2">The sequence shown here is derived from an EMBL/GenBank/DDBJ whole genome shotgun (WGS) entry which is preliminary data.</text>
</comment>
<organism evidence="2 3">
    <name type="scientific">Glycine soja</name>
    <name type="common">Wild soybean</name>
    <dbReference type="NCBI Taxonomy" id="3848"/>
    <lineage>
        <taxon>Eukaryota</taxon>
        <taxon>Viridiplantae</taxon>
        <taxon>Streptophyta</taxon>
        <taxon>Embryophyta</taxon>
        <taxon>Tracheophyta</taxon>
        <taxon>Spermatophyta</taxon>
        <taxon>Magnoliopsida</taxon>
        <taxon>eudicotyledons</taxon>
        <taxon>Gunneridae</taxon>
        <taxon>Pentapetalae</taxon>
        <taxon>rosids</taxon>
        <taxon>fabids</taxon>
        <taxon>Fabales</taxon>
        <taxon>Fabaceae</taxon>
        <taxon>Papilionoideae</taxon>
        <taxon>50 kb inversion clade</taxon>
        <taxon>NPAAA clade</taxon>
        <taxon>indigoferoid/millettioid clade</taxon>
        <taxon>Phaseoleae</taxon>
        <taxon>Glycine</taxon>
        <taxon>Glycine subgen. Soja</taxon>
    </lineage>
</organism>
<feature type="chain" id="PRO_5019549350" evidence="1">
    <location>
        <begin position="17"/>
        <end position="90"/>
    </location>
</feature>
<dbReference type="AlphaFoldDB" id="A0A445JIU7"/>
<keyword evidence="1" id="KW-0732">Signal</keyword>
<evidence type="ECO:0000313" key="2">
    <source>
        <dbReference type="EMBL" id="RZB98370.1"/>
    </source>
</evidence>
<dbReference type="EMBL" id="QZWG01000008">
    <property type="protein sequence ID" value="RZB98370.1"/>
    <property type="molecule type" value="Genomic_DNA"/>
</dbReference>
<keyword evidence="3" id="KW-1185">Reference proteome</keyword>
<feature type="signal peptide" evidence="1">
    <location>
        <begin position="1"/>
        <end position="16"/>
    </location>
</feature>
<evidence type="ECO:0000313" key="3">
    <source>
        <dbReference type="Proteomes" id="UP000289340"/>
    </source>
</evidence>
<gene>
    <name evidence="2" type="ORF">D0Y65_021361</name>
</gene>